<name>A0A8D7BD57_MUSAM</name>
<organism evidence="5">
    <name type="scientific">Musa acuminata subsp. malaccensis</name>
    <name type="common">Wild banana</name>
    <name type="synonym">Musa malaccensis</name>
    <dbReference type="NCBI Taxonomy" id="214687"/>
    <lineage>
        <taxon>Eukaryota</taxon>
        <taxon>Viridiplantae</taxon>
        <taxon>Streptophyta</taxon>
        <taxon>Embryophyta</taxon>
        <taxon>Tracheophyta</taxon>
        <taxon>Spermatophyta</taxon>
        <taxon>Magnoliopsida</taxon>
        <taxon>Liliopsida</taxon>
        <taxon>Zingiberales</taxon>
        <taxon>Musaceae</taxon>
        <taxon>Musa</taxon>
    </lineage>
</organism>
<dbReference type="GO" id="GO:0007165">
    <property type="term" value="P:signal transduction"/>
    <property type="evidence" value="ECO:0007669"/>
    <property type="project" value="InterPro"/>
</dbReference>
<feature type="region of interest" description="Disordered" evidence="3">
    <location>
        <begin position="18"/>
        <end position="41"/>
    </location>
</feature>
<evidence type="ECO:0000259" key="4">
    <source>
        <dbReference type="PROSITE" id="PS50001"/>
    </source>
</evidence>
<proteinExistence type="predicted"/>
<protein>
    <submittedName>
        <fullName evidence="5">(wild Malaysian banana) hypothetical protein</fullName>
    </submittedName>
</protein>
<dbReference type="EMBL" id="HG996475">
    <property type="protein sequence ID" value="CAG1865266.1"/>
    <property type="molecule type" value="Genomic_DNA"/>
</dbReference>
<feature type="compositionally biased region" description="Polar residues" evidence="3">
    <location>
        <begin position="444"/>
        <end position="454"/>
    </location>
</feature>
<evidence type="ECO:0000256" key="1">
    <source>
        <dbReference type="ARBA" id="ARBA00022999"/>
    </source>
</evidence>
<reference evidence="5" key="1">
    <citation type="submission" date="2021-03" db="EMBL/GenBank/DDBJ databases">
        <authorList>
            <consortium name="Genoscope - CEA"/>
            <person name="William W."/>
        </authorList>
    </citation>
    <scope>NUCLEOTIDE SEQUENCE</scope>
    <source>
        <strain evidence="5">Doubled-haploid Pahang</strain>
    </source>
</reference>
<feature type="compositionally biased region" description="Acidic residues" evidence="3">
    <location>
        <begin position="28"/>
        <end position="39"/>
    </location>
</feature>
<dbReference type="InterPro" id="IPR036860">
    <property type="entry name" value="SH2_dom_sf"/>
</dbReference>
<dbReference type="InterPro" id="IPR000980">
    <property type="entry name" value="SH2"/>
</dbReference>
<evidence type="ECO:0000256" key="3">
    <source>
        <dbReference type="SAM" id="MobiDB-lite"/>
    </source>
</evidence>
<keyword evidence="1 2" id="KW-0727">SH2 domain</keyword>
<dbReference type="PROSITE" id="PS50001">
    <property type="entry name" value="SH2"/>
    <property type="match status" value="1"/>
</dbReference>
<dbReference type="SUPFAM" id="SSF55550">
    <property type="entry name" value="SH2 domain"/>
    <property type="match status" value="1"/>
</dbReference>
<feature type="domain" description="SH2" evidence="4">
    <location>
        <begin position="625"/>
        <end position="723"/>
    </location>
</feature>
<dbReference type="InterPro" id="IPR013320">
    <property type="entry name" value="ConA-like_dom_sf"/>
</dbReference>
<evidence type="ECO:0000256" key="2">
    <source>
        <dbReference type="PROSITE-ProRule" id="PRU00191"/>
    </source>
</evidence>
<dbReference type="InterPro" id="IPR001217">
    <property type="entry name" value="STAT"/>
</dbReference>
<dbReference type="PANTHER" id="PTHR11801">
    <property type="entry name" value="SIGNAL TRANSDUCER AND ACTIVATOR OF TRANSCRIPTION"/>
    <property type="match status" value="1"/>
</dbReference>
<dbReference type="Gene3D" id="3.30.505.10">
    <property type="entry name" value="SH2 domain"/>
    <property type="match status" value="1"/>
</dbReference>
<gene>
    <name evidence="5" type="ORF">GSMUA_03620.1</name>
</gene>
<accession>A0A8D7BD57</accession>
<sequence length="723" mass="80548">MADGEQCREEQYAKLEDLRISLDRGGAGEEEGGDGEGEGEGEHGGGFGFSLCVWIYLSGSARPSSIILKQKTSESEDEAPFLVLNEENKLILLPLILIHKEAPSSENPFPWTDMFHTAAEMDCPLEKWFHVGCQVAENYMRLHVDGKLVGEKSLFVLSSKHCQDDMKKIILVGNDGNLGGYIYHVQVLPISASVSEHFVKNPPAKLSLDNSCILDGVEEGGDGVWSIVGGKASCRRNFSLEVVLLDAFGRSVHREMEVVASLLYADSGTPVEKTRDDAEAPLLTSCDGLEYPSTDRPVMLLRGRATYKLKISQLSSKCDNRLFRVCFHPLHGQRYPFLEAYSCPIRCISRNRSNRTLGIGKRSLSTTVLLDEIHLLKASDGLQAIRDVYGNGQLKASNQSDLKCSPQSKHFKVEDNRSTTEVVANGSSEQVILRKNQEMRINNFEGTDSGPSDSESTDLKDLDSRWSQNSVVSDVAIFRYCLESTFERSMILKQLIASASNEDIANFAEQVCLYSGCSHHRNQILVSKHLVQEGDDTWNSISRKNQRALWMDAISEINNKFMMVANSASRPLSGQDLEILRGIAGCGDDLGREEFDRMWYWLYPVAFALSKDRINRIWKCLSPKWIEGFITKEEGESALKGPGGLQKAGTFVLRFPTSRSWPHPDAGSLIVAYVGTDCIIHHRLLSLDHRDRDSRLLQDLLLEEPELSQLGRVVRQNSSSCAS</sequence>
<dbReference type="GO" id="GO:0003700">
    <property type="term" value="F:DNA-binding transcription factor activity"/>
    <property type="evidence" value="ECO:0007669"/>
    <property type="project" value="InterPro"/>
</dbReference>
<evidence type="ECO:0000313" key="5">
    <source>
        <dbReference type="EMBL" id="CAG1865266.1"/>
    </source>
</evidence>
<dbReference type="FunFam" id="3.30.505.10:FF:000086">
    <property type="entry name" value="SH2 domain protein B"/>
    <property type="match status" value="1"/>
</dbReference>
<dbReference type="SUPFAM" id="SSF49899">
    <property type="entry name" value="Concanavalin A-like lectins/glucanases"/>
    <property type="match status" value="1"/>
</dbReference>
<feature type="region of interest" description="Disordered" evidence="3">
    <location>
        <begin position="442"/>
        <end position="461"/>
    </location>
</feature>
<dbReference type="AlphaFoldDB" id="A0A8D7BD57"/>